<comment type="subcellular location">
    <subcellularLocation>
        <location evidence="1 8">Cell outer membrane</location>
        <topology evidence="1 8">Multi-pass membrane protein</topology>
    </subcellularLocation>
</comment>
<dbReference type="PROSITE" id="PS52016">
    <property type="entry name" value="TONB_DEPENDENT_REC_3"/>
    <property type="match status" value="1"/>
</dbReference>
<keyword evidence="3 8" id="KW-1134">Transmembrane beta strand</keyword>
<evidence type="ECO:0000259" key="11">
    <source>
        <dbReference type="Pfam" id="PF14905"/>
    </source>
</evidence>
<evidence type="ECO:0000256" key="9">
    <source>
        <dbReference type="SAM" id="SignalP"/>
    </source>
</evidence>
<dbReference type="Pfam" id="PF07715">
    <property type="entry name" value="Plug"/>
    <property type="match status" value="1"/>
</dbReference>
<proteinExistence type="inferred from homology"/>
<keyword evidence="7 8" id="KW-0998">Cell outer membrane</keyword>
<evidence type="ECO:0000256" key="3">
    <source>
        <dbReference type="ARBA" id="ARBA00022452"/>
    </source>
</evidence>
<dbReference type="InterPro" id="IPR039426">
    <property type="entry name" value="TonB-dep_rcpt-like"/>
</dbReference>
<evidence type="ECO:0000256" key="8">
    <source>
        <dbReference type="PROSITE-ProRule" id="PRU01360"/>
    </source>
</evidence>
<dbReference type="InterPro" id="IPR041700">
    <property type="entry name" value="OMP_b-brl_3"/>
</dbReference>
<comment type="caution">
    <text evidence="12">The sequence shown here is derived from an EMBL/GenBank/DDBJ whole genome shotgun (WGS) entry which is preliminary data.</text>
</comment>
<comment type="similarity">
    <text evidence="8">Belongs to the TonB-dependent receptor family.</text>
</comment>
<dbReference type="InterPro" id="IPR037066">
    <property type="entry name" value="Plug_dom_sf"/>
</dbReference>
<evidence type="ECO:0000313" key="12">
    <source>
        <dbReference type="EMBL" id="NJB71392.1"/>
    </source>
</evidence>
<dbReference type="Proteomes" id="UP000590442">
    <property type="component" value="Unassembled WGS sequence"/>
</dbReference>
<dbReference type="InterPro" id="IPR036942">
    <property type="entry name" value="Beta-barrel_TonB_sf"/>
</dbReference>
<keyword evidence="6 8" id="KW-0472">Membrane</keyword>
<dbReference type="AlphaFoldDB" id="A0A846QXQ1"/>
<evidence type="ECO:0000259" key="10">
    <source>
        <dbReference type="Pfam" id="PF07715"/>
    </source>
</evidence>
<dbReference type="Pfam" id="PF14905">
    <property type="entry name" value="OMP_b-brl_3"/>
    <property type="match status" value="1"/>
</dbReference>
<dbReference type="GO" id="GO:0009279">
    <property type="term" value="C:cell outer membrane"/>
    <property type="evidence" value="ECO:0007669"/>
    <property type="project" value="UniProtKB-SubCell"/>
</dbReference>
<keyword evidence="5 9" id="KW-0732">Signal</keyword>
<feature type="chain" id="PRO_5032295436" evidence="9">
    <location>
        <begin position="19"/>
        <end position="709"/>
    </location>
</feature>
<evidence type="ECO:0000256" key="5">
    <source>
        <dbReference type="ARBA" id="ARBA00022729"/>
    </source>
</evidence>
<dbReference type="Gene3D" id="2.170.130.10">
    <property type="entry name" value="TonB-dependent receptor, plug domain"/>
    <property type="match status" value="1"/>
</dbReference>
<dbReference type="PANTHER" id="PTHR30069:SF29">
    <property type="entry name" value="HEMOGLOBIN AND HEMOGLOBIN-HAPTOGLOBIN-BINDING PROTEIN 1-RELATED"/>
    <property type="match status" value="1"/>
</dbReference>
<organism evidence="12 13">
    <name type="scientific">Saonia flava</name>
    <dbReference type="NCBI Taxonomy" id="523696"/>
    <lineage>
        <taxon>Bacteria</taxon>
        <taxon>Pseudomonadati</taxon>
        <taxon>Bacteroidota</taxon>
        <taxon>Flavobacteriia</taxon>
        <taxon>Flavobacteriales</taxon>
        <taxon>Flavobacteriaceae</taxon>
        <taxon>Saonia</taxon>
    </lineage>
</organism>
<dbReference type="GO" id="GO:0044718">
    <property type="term" value="P:siderophore transmembrane transport"/>
    <property type="evidence" value="ECO:0007669"/>
    <property type="project" value="TreeGrafter"/>
</dbReference>
<keyword evidence="2 8" id="KW-0813">Transport</keyword>
<feature type="domain" description="TonB-dependent receptor plug" evidence="10">
    <location>
        <begin position="51"/>
        <end position="155"/>
    </location>
</feature>
<evidence type="ECO:0000256" key="7">
    <source>
        <dbReference type="ARBA" id="ARBA00023237"/>
    </source>
</evidence>
<evidence type="ECO:0000256" key="2">
    <source>
        <dbReference type="ARBA" id="ARBA00022448"/>
    </source>
</evidence>
<dbReference type="RefSeq" id="WP_167963107.1">
    <property type="nucleotide sequence ID" value="NZ_JAATJJ010000001.1"/>
</dbReference>
<keyword evidence="13" id="KW-1185">Reference proteome</keyword>
<reference evidence="12 13" key="1">
    <citation type="submission" date="2020-03" db="EMBL/GenBank/DDBJ databases">
        <title>Genomic Encyclopedia of Type Strains, Phase IV (KMG-IV): sequencing the most valuable type-strain genomes for metagenomic binning, comparative biology and taxonomic classification.</title>
        <authorList>
            <person name="Goeker M."/>
        </authorList>
    </citation>
    <scope>NUCLEOTIDE SEQUENCE [LARGE SCALE GENOMIC DNA]</scope>
    <source>
        <strain evidence="12 13">DSM 29762</strain>
    </source>
</reference>
<feature type="signal peptide" evidence="9">
    <location>
        <begin position="1"/>
        <end position="18"/>
    </location>
</feature>
<sequence length="709" mass="81034">MKAKLFSLTFLFPFFFFAQEIESHIDSIPALNNLDEVVVTGQINKKSVDKSIFEVKVIKQETIELLGGSTLADVLNQSLNITIQPNPSTGKSNVSLFGLDGQYFKILVDNIPLINDEGLGNNTDLTQINLDDIEQIEIVEGSMGVQYGSNAVSGIINIITKKESQHKWEITPYIQEETLGSEYGFFDKGRHIQSLKIGNQISKNWYINAGFTHNDFTGFSNEQLGQHHPLNDGKRGFEWLPKEQYSGKGLLRYATKNFQGFYRLEYFDETIERYDSIVRENYNSATQTTNPTATDEIFTSTRLYHHANIVGQVFGQLNYDISASYQQQKRNIEQYNYRINAREKFDINKQEYESRKGLYSRGTFTNFFTTDKLDFQLGYELSNIKGYSSALAGSFDGDNIERRLESYDAFATAEIPIGKKLSVQPGTRLMLSSQFDAQMAHSLSVRYVLKNNYQLRAVVGSSPRNPNYHELFTYFVDVNHDVRGNINVKPERGFSSFLHLKKTFFSEDLSWQLNSKLSTWYLKVDDRIELTIVNPSPLAYQYNNIDLYKTWGLSFTNGLSYDNLQFNVGLSFSGQSKVLESDGAYNDDYLYALQANTNLAYSLPKINTVFSLFFKYNGPEYQFLLDNEGDVNNFIRVKQDGYSWADASIKKTFMDKKVHLTLGARNLFNITRINRQTSLGGEIHSSANNGLLLGYGRSYFVKFLYKLNI</sequence>
<keyword evidence="4 8" id="KW-0812">Transmembrane</keyword>
<dbReference type="SUPFAM" id="SSF56935">
    <property type="entry name" value="Porins"/>
    <property type="match status" value="1"/>
</dbReference>
<evidence type="ECO:0000313" key="13">
    <source>
        <dbReference type="Proteomes" id="UP000590442"/>
    </source>
</evidence>
<dbReference type="InterPro" id="IPR012910">
    <property type="entry name" value="Plug_dom"/>
</dbReference>
<accession>A0A846QXQ1</accession>
<name>A0A846QXQ1_9FLAO</name>
<keyword evidence="12" id="KW-0675">Receptor</keyword>
<protein>
    <submittedName>
        <fullName evidence="12">Outer membrane receptor for ferrienterochelin and colicins</fullName>
    </submittedName>
</protein>
<evidence type="ECO:0000256" key="1">
    <source>
        <dbReference type="ARBA" id="ARBA00004571"/>
    </source>
</evidence>
<feature type="domain" description="Outer membrane protein beta-barrel" evidence="11">
    <location>
        <begin position="442"/>
        <end position="686"/>
    </location>
</feature>
<evidence type="ECO:0000256" key="4">
    <source>
        <dbReference type="ARBA" id="ARBA00022692"/>
    </source>
</evidence>
<gene>
    <name evidence="12" type="ORF">GGR42_001854</name>
</gene>
<dbReference type="PANTHER" id="PTHR30069">
    <property type="entry name" value="TONB-DEPENDENT OUTER MEMBRANE RECEPTOR"/>
    <property type="match status" value="1"/>
</dbReference>
<dbReference type="GO" id="GO:0015344">
    <property type="term" value="F:siderophore uptake transmembrane transporter activity"/>
    <property type="evidence" value="ECO:0007669"/>
    <property type="project" value="TreeGrafter"/>
</dbReference>
<dbReference type="EMBL" id="JAATJJ010000001">
    <property type="protein sequence ID" value="NJB71392.1"/>
    <property type="molecule type" value="Genomic_DNA"/>
</dbReference>
<dbReference type="Gene3D" id="2.40.170.20">
    <property type="entry name" value="TonB-dependent receptor, beta-barrel domain"/>
    <property type="match status" value="1"/>
</dbReference>
<evidence type="ECO:0000256" key="6">
    <source>
        <dbReference type="ARBA" id="ARBA00023136"/>
    </source>
</evidence>